<dbReference type="OrthoDB" id="9813903at2"/>
<dbReference type="Proteomes" id="UP000290637">
    <property type="component" value="Chromosome"/>
</dbReference>
<evidence type="ECO:0000259" key="4">
    <source>
        <dbReference type="PROSITE" id="PS50887"/>
    </source>
</evidence>
<protein>
    <recommendedName>
        <fullName evidence="1">diguanylate cyclase</fullName>
        <ecNumber evidence="1">2.7.7.65</ecNumber>
    </recommendedName>
</protein>
<dbReference type="EMBL" id="CP035913">
    <property type="protein sequence ID" value="QBE65960.1"/>
    <property type="molecule type" value="Genomic_DNA"/>
</dbReference>
<feature type="transmembrane region" description="Helical" evidence="3">
    <location>
        <begin position="189"/>
        <end position="210"/>
    </location>
</feature>
<keyword evidence="3" id="KW-0472">Membrane</keyword>
<name>A0A4P6L313_9BURK</name>
<accession>A0A4P6L313</accession>
<feature type="transmembrane region" description="Helical" evidence="3">
    <location>
        <begin position="163"/>
        <end position="183"/>
    </location>
</feature>
<dbReference type="PANTHER" id="PTHR45138">
    <property type="entry name" value="REGULATORY COMPONENTS OF SENSORY TRANSDUCTION SYSTEM"/>
    <property type="match status" value="1"/>
</dbReference>
<dbReference type="InterPro" id="IPR000160">
    <property type="entry name" value="GGDEF_dom"/>
</dbReference>
<evidence type="ECO:0000256" key="3">
    <source>
        <dbReference type="SAM" id="Phobius"/>
    </source>
</evidence>
<proteinExistence type="predicted"/>
<dbReference type="InterPro" id="IPR043128">
    <property type="entry name" value="Rev_trsase/Diguanyl_cyclase"/>
</dbReference>
<sequence length="407" mass="44061">MAHRAGWLPEMPVPSLDLSTPSLTIDRRRAEFDDPAVEDRFIHHLLPQRNAQLKGSLLFAAAFYVLFGVTDLATLGDTNVAWFLVGLRVLVAGVALGGHYAITRRPGSVRVSIAAACALLVAALGVFMVVAWFQPEALPWNTMSQALILMAVYVNFPNRFMYSVAIGVGSSVVFGTMLAVQGFLKADDLLTLVLLLILANALGYIAAIRFNLAQRQQYRSAVLERQQADRDPLTGCYNRRVLHKGLLDAELARARRYGTALSVILCDIDHFKRINDTHGHTAGDLILADFAGMLMAMTRETVDRVVRYGGEEFLLVLPETDLAGAHALAERIRLAFACAISRVESGKAVSATASFGIATVPVMHTEPPVSAGKLIDAADAQLYAAKRGGRNAIRGGEVEPRVLRAGS</sequence>
<dbReference type="CDD" id="cd01949">
    <property type="entry name" value="GGDEF"/>
    <property type="match status" value="1"/>
</dbReference>
<dbReference type="Pfam" id="PF00990">
    <property type="entry name" value="GGDEF"/>
    <property type="match status" value="1"/>
</dbReference>
<feature type="transmembrane region" description="Helical" evidence="3">
    <location>
        <begin position="138"/>
        <end position="156"/>
    </location>
</feature>
<dbReference type="InterPro" id="IPR050469">
    <property type="entry name" value="Diguanylate_Cyclase"/>
</dbReference>
<feature type="transmembrane region" description="Helical" evidence="3">
    <location>
        <begin position="81"/>
        <end position="102"/>
    </location>
</feature>
<dbReference type="GO" id="GO:1902201">
    <property type="term" value="P:negative regulation of bacterial-type flagellum-dependent cell motility"/>
    <property type="evidence" value="ECO:0007669"/>
    <property type="project" value="TreeGrafter"/>
</dbReference>
<evidence type="ECO:0000256" key="2">
    <source>
        <dbReference type="ARBA" id="ARBA00034247"/>
    </source>
</evidence>
<feature type="domain" description="GGDEF" evidence="4">
    <location>
        <begin position="259"/>
        <end position="398"/>
    </location>
</feature>
<dbReference type="PANTHER" id="PTHR45138:SF9">
    <property type="entry name" value="DIGUANYLATE CYCLASE DGCM-RELATED"/>
    <property type="match status" value="1"/>
</dbReference>
<dbReference type="NCBIfam" id="TIGR00254">
    <property type="entry name" value="GGDEF"/>
    <property type="match status" value="1"/>
</dbReference>
<feature type="transmembrane region" description="Helical" evidence="3">
    <location>
        <begin position="109"/>
        <end position="132"/>
    </location>
</feature>
<dbReference type="SMART" id="SM00267">
    <property type="entry name" value="GGDEF"/>
    <property type="match status" value="1"/>
</dbReference>
<evidence type="ECO:0000313" key="6">
    <source>
        <dbReference type="Proteomes" id="UP000290637"/>
    </source>
</evidence>
<dbReference type="KEGG" id="plue:EWM63_25695"/>
<gene>
    <name evidence="5" type="ORF">EWM63_25695</name>
</gene>
<dbReference type="GO" id="GO:0043709">
    <property type="term" value="P:cell adhesion involved in single-species biofilm formation"/>
    <property type="evidence" value="ECO:0007669"/>
    <property type="project" value="TreeGrafter"/>
</dbReference>
<dbReference type="GO" id="GO:0052621">
    <property type="term" value="F:diguanylate cyclase activity"/>
    <property type="evidence" value="ECO:0007669"/>
    <property type="project" value="UniProtKB-EC"/>
</dbReference>
<keyword evidence="3" id="KW-1133">Transmembrane helix</keyword>
<feature type="transmembrane region" description="Helical" evidence="3">
    <location>
        <begin position="57"/>
        <end position="75"/>
    </location>
</feature>
<dbReference type="PROSITE" id="PS50887">
    <property type="entry name" value="GGDEF"/>
    <property type="match status" value="1"/>
</dbReference>
<dbReference type="AlphaFoldDB" id="A0A4P6L313"/>
<reference evidence="5 6" key="1">
    <citation type="submission" date="2019-02" db="EMBL/GenBank/DDBJ databases">
        <title>Draft Genome Sequences of Six Type Strains of the Genus Massilia.</title>
        <authorList>
            <person name="Miess H."/>
            <person name="Frediansyhah A."/>
            <person name="Gross H."/>
        </authorList>
    </citation>
    <scope>NUCLEOTIDE SEQUENCE [LARGE SCALE GENOMIC DNA]</scope>
    <source>
        <strain evidence="5 6">DSM 17473</strain>
    </source>
</reference>
<dbReference type="EC" id="2.7.7.65" evidence="1"/>
<dbReference type="SUPFAM" id="SSF55073">
    <property type="entry name" value="Nucleotide cyclase"/>
    <property type="match status" value="1"/>
</dbReference>
<evidence type="ECO:0000256" key="1">
    <source>
        <dbReference type="ARBA" id="ARBA00012528"/>
    </source>
</evidence>
<organism evidence="5 6">
    <name type="scientific">Pseudoduganella lutea</name>
    <dbReference type="NCBI Taxonomy" id="321985"/>
    <lineage>
        <taxon>Bacteria</taxon>
        <taxon>Pseudomonadati</taxon>
        <taxon>Pseudomonadota</taxon>
        <taxon>Betaproteobacteria</taxon>
        <taxon>Burkholderiales</taxon>
        <taxon>Oxalobacteraceae</taxon>
        <taxon>Telluria group</taxon>
        <taxon>Pseudoduganella</taxon>
    </lineage>
</organism>
<dbReference type="GO" id="GO:0005886">
    <property type="term" value="C:plasma membrane"/>
    <property type="evidence" value="ECO:0007669"/>
    <property type="project" value="TreeGrafter"/>
</dbReference>
<keyword evidence="6" id="KW-1185">Reference proteome</keyword>
<comment type="catalytic activity">
    <reaction evidence="2">
        <text>2 GTP = 3',3'-c-di-GMP + 2 diphosphate</text>
        <dbReference type="Rhea" id="RHEA:24898"/>
        <dbReference type="ChEBI" id="CHEBI:33019"/>
        <dbReference type="ChEBI" id="CHEBI:37565"/>
        <dbReference type="ChEBI" id="CHEBI:58805"/>
        <dbReference type="EC" id="2.7.7.65"/>
    </reaction>
</comment>
<keyword evidence="3" id="KW-0812">Transmembrane</keyword>
<dbReference type="InterPro" id="IPR029787">
    <property type="entry name" value="Nucleotide_cyclase"/>
</dbReference>
<dbReference type="FunFam" id="3.30.70.270:FF:000001">
    <property type="entry name" value="Diguanylate cyclase domain protein"/>
    <property type="match status" value="1"/>
</dbReference>
<evidence type="ECO:0000313" key="5">
    <source>
        <dbReference type="EMBL" id="QBE65960.1"/>
    </source>
</evidence>
<dbReference type="Gene3D" id="3.30.70.270">
    <property type="match status" value="1"/>
</dbReference>